<dbReference type="Proteomes" id="UP000673383">
    <property type="component" value="Unassembled WGS sequence"/>
</dbReference>
<gene>
    <name evidence="1" type="ORF">JOH49_009605</name>
</gene>
<accession>A0A8I1YHM0</accession>
<proteinExistence type="predicted"/>
<sequence>MRISLSSTEAFPPLVTFNRFCVAHVATIVVKFSSLVGGKMISAKIIGACTALLFLGAANSAAAADLRIYRPDGSLQCNEGEARTLDQDKAVLKSLGAHIISQEKKQLPFKIIQLCGAPTGQTNTYVISQADWDKIRRGFVGPAKFGLWIFESKTAVVYKYDGTILCAEGSGIKLDEMAKELTRAGIAIVSQKKATDGLMHIQLCGSITGSVNAYEIASSDLQKALDLGFSYLITPETAPSIVGELGSKKKALAAPAARSASWPLPWPFPW</sequence>
<protein>
    <submittedName>
        <fullName evidence="1">Uncharacterized protein</fullName>
    </submittedName>
</protein>
<dbReference type="EMBL" id="JAFICZ010000001">
    <property type="protein sequence ID" value="MBP1299852.1"/>
    <property type="molecule type" value="Genomic_DNA"/>
</dbReference>
<dbReference type="AlphaFoldDB" id="A0A8I1YHM0"/>
<evidence type="ECO:0000313" key="1">
    <source>
        <dbReference type="EMBL" id="MBP1299852.1"/>
    </source>
</evidence>
<comment type="caution">
    <text evidence="1">The sequence shown here is derived from an EMBL/GenBank/DDBJ whole genome shotgun (WGS) entry which is preliminary data.</text>
</comment>
<organism evidence="1 2">
    <name type="scientific">Bradyrhizobium elkanii</name>
    <dbReference type="NCBI Taxonomy" id="29448"/>
    <lineage>
        <taxon>Bacteria</taxon>
        <taxon>Pseudomonadati</taxon>
        <taxon>Pseudomonadota</taxon>
        <taxon>Alphaproteobacteria</taxon>
        <taxon>Hyphomicrobiales</taxon>
        <taxon>Nitrobacteraceae</taxon>
        <taxon>Bradyrhizobium</taxon>
    </lineage>
</organism>
<reference evidence="1" key="1">
    <citation type="submission" date="2021-02" db="EMBL/GenBank/DDBJ databases">
        <title>Genomic Encyclopedia of Type Strains, Phase IV (KMG-V): Genome sequencing to study the core and pangenomes of soil and plant-associated prokaryotes.</title>
        <authorList>
            <person name="Whitman W."/>
        </authorList>
    </citation>
    <scope>NUCLEOTIDE SEQUENCE</scope>
    <source>
        <strain evidence="1">USDA 406</strain>
    </source>
</reference>
<evidence type="ECO:0000313" key="2">
    <source>
        <dbReference type="Proteomes" id="UP000673383"/>
    </source>
</evidence>
<dbReference type="RefSeq" id="WP_209946022.1">
    <property type="nucleotide sequence ID" value="NZ_JAFICZ010000001.1"/>
</dbReference>
<name>A0A8I1YHM0_BRAEL</name>